<feature type="domain" description="Histidine kinase" evidence="3">
    <location>
        <begin position="331"/>
        <end position="555"/>
    </location>
</feature>
<evidence type="ECO:0000313" key="4">
    <source>
        <dbReference type="EMBL" id="VAW91765.1"/>
    </source>
</evidence>
<dbReference type="PANTHER" id="PTHR43065:SF52">
    <property type="entry name" value="SENSOR PROTEIN KINASE PILS"/>
    <property type="match status" value="1"/>
</dbReference>
<dbReference type="Gene3D" id="3.30.565.10">
    <property type="entry name" value="Histidine kinase-like ATPase, C-terminal domain"/>
    <property type="match status" value="1"/>
</dbReference>
<dbReference type="CDD" id="cd00082">
    <property type="entry name" value="HisKA"/>
    <property type="match status" value="1"/>
</dbReference>
<keyword evidence="2" id="KW-1133">Transmembrane helix</keyword>
<feature type="transmembrane region" description="Helical" evidence="2">
    <location>
        <begin position="63"/>
        <end position="82"/>
    </location>
</feature>
<evidence type="ECO:0000256" key="2">
    <source>
        <dbReference type="SAM" id="Phobius"/>
    </source>
</evidence>
<dbReference type="InterPro" id="IPR036890">
    <property type="entry name" value="HATPase_C_sf"/>
</dbReference>
<keyword evidence="1" id="KW-0597">Phosphoprotein</keyword>
<organism evidence="4">
    <name type="scientific">hydrothermal vent metagenome</name>
    <dbReference type="NCBI Taxonomy" id="652676"/>
    <lineage>
        <taxon>unclassified sequences</taxon>
        <taxon>metagenomes</taxon>
        <taxon>ecological metagenomes</taxon>
    </lineage>
</organism>
<reference evidence="4" key="1">
    <citation type="submission" date="2018-06" db="EMBL/GenBank/DDBJ databases">
        <authorList>
            <person name="Zhirakovskaya E."/>
        </authorList>
    </citation>
    <scope>NUCLEOTIDE SEQUENCE</scope>
</reference>
<feature type="transmembrane region" description="Helical" evidence="2">
    <location>
        <begin position="34"/>
        <end position="56"/>
    </location>
</feature>
<dbReference type="InterPro" id="IPR003594">
    <property type="entry name" value="HATPase_dom"/>
</dbReference>
<feature type="transmembrane region" description="Helical" evidence="2">
    <location>
        <begin position="138"/>
        <end position="155"/>
    </location>
</feature>
<gene>
    <name evidence="4" type="ORF">MNBD_GAMMA23-119</name>
</gene>
<dbReference type="SMART" id="SM00387">
    <property type="entry name" value="HATPase_c"/>
    <property type="match status" value="1"/>
</dbReference>
<dbReference type="InterPro" id="IPR004358">
    <property type="entry name" value="Sig_transdc_His_kin-like_C"/>
</dbReference>
<dbReference type="Gene3D" id="1.10.287.130">
    <property type="match status" value="1"/>
</dbReference>
<evidence type="ECO:0000259" key="3">
    <source>
        <dbReference type="PROSITE" id="PS50109"/>
    </source>
</evidence>
<dbReference type="PRINTS" id="PR00344">
    <property type="entry name" value="BCTRLSENSOR"/>
</dbReference>
<keyword evidence="2" id="KW-0472">Membrane</keyword>
<dbReference type="AlphaFoldDB" id="A0A3B0ZEB5"/>
<sequence length="559" mass="62712">MAPKNTFTLNPPTLDAQGNDRHIDAWKPLIYLNIYRTGLSAFFLFLSITQITFNPLGSINEALFTQTSLYYLVLACLFWMMIQLKKPRQLIQIHSSVLADCIAILLLMHASGGIQTGLGTLLIITVAGNSMIVPFRSALYFAAMATITLLAHQIFSHYIQSEPTSNYTYAGILGVIFFSAAIISHKLSIRLKESEALAVKRGVDLANMAQLTEHIIQRMQTGILVVDNDNNMRLINESAWHMLGMPSTSRLPNLSDIVPELVQQITQWRKNSEFAPQVIRPTPLHANVMPRFAKITHDNKSGILIFLEDTSVMEQQAQHLQLAALGRLTASIAHEIRNPLGAISHAGQLLEESANLDKHDKRLTQIISDQSARMNTIIENIMQLGRRDHSKPEVFELKKFLQTFVNSFIASQNFDGETQQTQDNIKNQGEIFIDINPDDVKIRFDVSHLEQILTNLCENGLRHSKQYTNNPKIELRGGITAEFTRPFLDIIDHGTGITAETAQHIFEPFFTTEPTGSGLGLYISRELAECNQARMNYIPIATGGSCFRITFQDPRRSIS</sequence>
<dbReference type="Pfam" id="PF25323">
    <property type="entry name" value="6TM_PilS"/>
    <property type="match status" value="1"/>
</dbReference>
<dbReference type="GO" id="GO:0000155">
    <property type="term" value="F:phosphorelay sensor kinase activity"/>
    <property type="evidence" value="ECO:0007669"/>
    <property type="project" value="InterPro"/>
</dbReference>
<protein>
    <submittedName>
        <fullName evidence="4">Two-component sensor PilS</fullName>
    </submittedName>
</protein>
<dbReference type="Pfam" id="PF00512">
    <property type="entry name" value="HisKA"/>
    <property type="match status" value="1"/>
</dbReference>
<dbReference type="SMART" id="SM00388">
    <property type="entry name" value="HisKA"/>
    <property type="match status" value="1"/>
</dbReference>
<dbReference type="SUPFAM" id="SSF55874">
    <property type="entry name" value="ATPase domain of HSP90 chaperone/DNA topoisomerase II/histidine kinase"/>
    <property type="match status" value="1"/>
</dbReference>
<feature type="transmembrane region" description="Helical" evidence="2">
    <location>
        <begin position="167"/>
        <end position="184"/>
    </location>
</feature>
<dbReference type="PANTHER" id="PTHR43065">
    <property type="entry name" value="SENSOR HISTIDINE KINASE"/>
    <property type="match status" value="1"/>
</dbReference>
<evidence type="ECO:0000256" key="1">
    <source>
        <dbReference type="ARBA" id="ARBA00022553"/>
    </source>
</evidence>
<dbReference type="Pfam" id="PF02518">
    <property type="entry name" value="HATPase_c"/>
    <property type="match status" value="1"/>
</dbReference>
<accession>A0A3B0ZEB5</accession>
<name>A0A3B0ZEB5_9ZZZZ</name>
<keyword evidence="2" id="KW-0812">Transmembrane</keyword>
<dbReference type="InterPro" id="IPR003661">
    <property type="entry name" value="HisK_dim/P_dom"/>
</dbReference>
<feature type="transmembrane region" description="Helical" evidence="2">
    <location>
        <begin position="102"/>
        <end position="126"/>
    </location>
</feature>
<proteinExistence type="predicted"/>
<dbReference type="PROSITE" id="PS50109">
    <property type="entry name" value="HIS_KIN"/>
    <property type="match status" value="1"/>
</dbReference>
<dbReference type="InterPro" id="IPR005467">
    <property type="entry name" value="His_kinase_dom"/>
</dbReference>
<dbReference type="Gene3D" id="3.30.450.20">
    <property type="entry name" value="PAS domain"/>
    <property type="match status" value="1"/>
</dbReference>
<dbReference type="EMBL" id="UOFT01000016">
    <property type="protein sequence ID" value="VAW91765.1"/>
    <property type="molecule type" value="Genomic_DNA"/>
</dbReference>
<dbReference type="InterPro" id="IPR036097">
    <property type="entry name" value="HisK_dim/P_sf"/>
</dbReference>
<dbReference type="SUPFAM" id="SSF47384">
    <property type="entry name" value="Homodimeric domain of signal transducing histidine kinase"/>
    <property type="match status" value="1"/>
</dbReference>